<accession>A0A8J7LWK7</accession>
<name>A0A8J7LWK7_9RHOB</name>
<feature type="transmembrane region" description="Helical" evidence="4">
    <location>
        <begin position="12"/>
        <end position="33"/>
    </location>
</feature>
<dbReference type="InterPro" id="IPR016032">
    <property type="entry name" value="Sig_transdc_resp-reg_C-effctor"/>
</dbReference>
<evidence type="ECO:0000313" key="7">
    <source>
        <dbReference type="Proteomes" id="UP000619079"/>
    </source>
</evidence>
<dbReference type="AlphaFoldDB" id="A0A8J7LWK7"/>
<evidence type="ECO:0000256" key="3">
    <source>
        <dbReference type="ARBA" id="ARBA00023163"/>
    </source>
</evidence>
<evidence type="ECO:0000259" key="5">
    <source>
        <dbReference type="SMART" id="SM00421"/>
    </source>
</evidence>
<gene>
    <name evidence="6" type="ORF">JF290_12100</name>
</gene>
<dbReference type="RefSeq" id="WP_199025368.1">
    <property type="nucleotide sequence ID" value="NZ_JAELVR010000008.1"/>
</dbReference>
<dbReference type="GO" id="GO:0006355">
    <property type="term" value="P:regulation of DNA-templated transcription"/>
    <property type="evidence" value="ECO:0007669"/>
    <property type="project" value="InterPro"/>
</dbReference>
<keyword evidence="3" id="KW-0804">Transcription</keyword>
<dbReference type="InterPro" id="IPR036388">
    <property type="entry name" value="WH-like_DNA-bd_sf"/>
</dbReference>
<dbReference type="Pfam" id="PF00196">
    <property type="entry name" value="GerE"/>
    <property type="match status" value="1"/>
</dbReference>
<dbReference type="GO" id="GO:0003677">
    <property type="term" value="F:DNA binding"/>
    <property type="evidence" value="ECO:0007669"/>
    <property type="project" value="UniProtKB-KW"/>
</dbReference>
<proteinExistence type="predicted"/>
<dbReference type="PANTHER" id="PTHR44688">
    <property type="entry name" value="DNA-BINDING TRANSCRIPTIONAL ACTIVATOR DEVR_DOSR"/>
    <property type="match status" value="1"/>
</dbReference>
<dbReference type="PANTHER" id="PTHR44688:SF16">
    <property type="entry name" value="DNA-BINDING TRANSCRIPTIONAL ACTIVATOR DEVR_DOSR"/>
    <property type="match status" value="1"/>
</dbReference>
<dbReference type="PRINTS" id="PR00038">
    <property type="entry name" value="HTHLUXR"/>
</dbReference>
<dbReference type="SMART" id="SM00421">
    <property type="entry name" value="HTH_LUXR"/>
    <property type="match status" value="1"/>
</dbReference>
<evidence type="ECO:0000256" key="4">
    <source>
        <dbReference type="SAM" id="Phobius"/>
    </source>
</evidence>
<evidence type="ECO:0000256" key="1">
    <source>
        <dbReference type="ARBA" id="ARBA00023015"/>
    </source>
</evidence>
<dbReference type="CDD" id="cd06170">
    <property type="entry name" value="LuxR_C_like"/>
    <property type="match status" value="1"/>
</dbReference>
<keyword evidence="4" id="KW-0472">Membrane</keyword>
<dbReference type="InterPro" id="IPR000792">
    <property type="entry name" value="Tscrpt_reg_LuxR_C"/>
</dbReference>
<feature type="transmembrane region" description="Helical" evidence="4">
    <location>
        <begin position="45"/>
        <end position="66"/>
    </location>
</feature>
<keyword evidence="4" id="KW-1133">Transmembrane helix</keyword>
<keyword evidence="1" id="KW-0805">Transcription regulation</keyword>
<dbReference type="SUPFAM" id="SSF46894">
    <property type="entry name" value="C-terminal effector domain of the bipartite response regulators"/>
    <property type="match status" value="1"/>
</dbReference>
<protein>
    <submittedName>
        <fullName evidence="6">Helix-turn-helix transcriptional regulator</fullName>
    </submittedName>
</protein>
<comment type="caution">
    <text evidence="6">The sequence shown here is derived from an EMBL/GenBank/DDBJ whole genome shotgun (WGS) entry which is preliminary data.</text>
</comment>
<keyword evidence="2" id="KW-0238">DNA-binding</keyword>
<evidence type="ECO:0000256" key="2">
    <source>
        <dbReference type="ARBA" id="ARBA00023125"/>
    </source>
</evidence>
<evidence type="ECO:0000313" key="6">
    <source>
        <dbReference type="EMBL" id="MBJ6372270.1"/>
    </source>
</evidence>
<dbReference type="EMBL" id="JAELVR010000008">
    <property type="protein sequence ID" value="MBJ6372270.1"/>
    <property type="molecule type" value="Genomic_DNA"/>
</dbReference>
<reference evidence="6" key="1">
    <citation type="submission" date="2020-12" db="EMBL/GenBank/DDBJ databases">
        <title>Sedimentitalea sp. nov., isolated from sand in Incheon.</title>
        <authorList>
            <person name="Kim W."/>
        </authorList>
    </citation>
    <scope>NUCLEOTIDE SEQUENCE</scope>
    <source>
        <strain evidence="6">CAU 1593</strain>
    </source>
</reference>
<keyword evidence="7" id="KW-1185">Reference proteome</keyword>
<dbReference type="Gene3D" id="1.10.10.10">
    <property type="entry name" value="Winged helix-like DNA-binding domain superfamily/Winged helix DNA-binding domain"/>
    <property type="match status" value="1"/>
</dbReference>
<dbReference type="Proteomes" id="UP000619079">
    <property type="component" value="Unassembled WGS sequence"/>
</dbReference>
<sequence length="169" mass="18355">MTQASPSRAPQGLILLVVIQVLCAGFFAADIIADFSETADMTTTRWHLYIEGIATLSLVAAILFEIRFVQALLRRKAHLEHSVSVATSALHDVIEAHFDTWGLTPSERDVATFLVKGMGIAEIAALRGSAEGTVKSHLNAIYRKSGTHNRGELLSLLIDSLMGRESVRA</sequence>
<organism evidence="6 7">
    <name type="scientific">Sedimentitalea arenosa</name>
    <dbReference type="NCBI Taxonomy" id="2798803"/>
    <lineage>
        <taxon>Bacteria</taxon>
        <taxon>Pseudomonadati</taxon>
        <taxon>Pseudomonadota</taxon>
        <taxon>Alphaproteobacteria</taxon>
        <taxon>Rhodobacterales</taxon>
        <taxon>Paracoccaceae</taxon>
        <taxon>Sedimentitalea</taxon>
    </lineage>
</organism>
<feature type="domain" description="HTH luxR-type" evidence="5">
    <location>
        <begin position="100"/>
        <end position="157"/>
    </location>
</feature>
<keyword evidence="4" id="KW-0812">Transmembrane</keyword>